<sequence length="170" mass="17557">MEALLIILSILLIAGGVIFSILPPLPGPLLTYGAMICTHAVSNDTQFSTTSFIVWAIIGIIIMVADFILPVAATKKFGGTKAGVIGGMIGVVAGILLPIPFGIILGPLLGAIIGDLYGGNRIKSAFKSGFGSFLGFLVATSLKLFYSIILGGIIVYKVGGFTANAIMQLL</sequence>
<feature type="transmembrane region" description="Helical" evidence="1">
    <location>
        <begin position="84"/>
        <end position="113"/>
    </location>
</feature>
<dbReference type="EMBL" id="FZPD01000001">
    <property type="protein sequence ID" value="SNS55160.1"/>
    <property type="molecule type" value="Genomic_DNA"/>
</dbReference>
<keyword evidence="1" id="KW-0812">Transmembrane</keyword>
<proteinExistence type="predicted"/>
<evidence type="ECO:0000313" key="3">
    <source>
        <dbReference type="Proteomes" id="UP000198393"/>
    </source>
</evidence>
<organism evidence="2 3">
    <name type="scientific">Ekhidna lutea</name>
    <dbReference type="NCBI Taxonomy" id="447679"/>
    <lineage>
        <taxon>Bacteria</taxon>
        <taxon>Pseudomonadati</taxon>
        <taxon>Bacteroidota</taxon>
        <taxon>Cytophagia</taxon>
        <taxon>Cytophagales</taxon>
        <taxon>Reichenbachiellaceae</taxon>
        <taxon>Ekhidna</taxon>
    </lineage>
</organism>
<keyword evidence="3" id="KW-1185">Reference proteome</keyword>
<reference evidence="2 3" key="1">
    <citation type="submission" date="2017-06" db="EMBL/GenBank/DDBJ databases">
        <authorList>
            <person name="Kim H.J."/>
            <person name="Triplett B.A."/>
        </authorList>
    </citation>
    <scope>NUCLEOTIDE SEQUENCE [LARGE SCALE GENOMIC DNA]</scope>
    <source>
        <strain evidence="2 3">DSM 19307</strain>
    </source>
</reference>
<dbReference type="Proteomes" id="UP000198393">
    <property type="component" value="Unassembled WGS sequence"/>
</dbReference>
<dbReference type="Pfam" id="PF04306">
    <property type="entry name" value="DUF456"/>
    <property type="match status" value="1"/>
</dbReference>
<keyword evidence="1" id="KW-1133">Transmembrane helix</keyword>
<evidence type="ECO:0000256" key="1">
    <source>
        <dbReference type="SAM" id="Phobius"/>
    </source>
</evidence>
<dbReference type="PANTHER" id="PTHR39165">
    <property type="entry name" value="IG HYPOTHETICAL 17883"/>
    <property type="match status" value="1"/>
</dbReference>
<feature type="transmembrane region" description="Helical" evidence="1">
    <location>
        <begin position="133"/>
        <end position="156"/>
    </location>
</feature>
<protein>
    <recommendedName>
        <fullName evidence="4">DUF456 domain-containing protein</fullName>
    </recommendedName>
</protein>
<dbReference type="InterPro" id="IPR007403">
    <property type="entry name" value="DUF456"/>
</dbReference>
<name>A0A239FDQ4_EKHLU</name>
<feature type="transmembrane region" description="Helical" evidence="1">
    <location>
        <begin position="52"/>
        <end position="72"/>
    </location>
</feature>
<evidence type="ECO:0000313" key="2">
    <source>
        <dbReference type="EMBL" id="SNS55160.1"/>
    </source>
</evidence>
<dbReference type="PANTHER" id="PTHR39165:SF1">
    <property type="entry name" value="DUF456 DOMAIN-CONTAINING PROTEIN"/>
    <property type="match status" value="1"/>
</dbReference>
<gene>
    <name evidence="2" type="ORF">SAMN05421640_0630</name>
</gene>
<evidence type="ECO:0008006" key="4">
    <source>
        <dbReference type="Google" id="ProtNLM"/>
    </source>
</evidence>
<keyword evidence="1" id="KW-0472">Membrane</keyword>
<accession>A0A239FDQ4</accession>
<dbReference type="AlphaFoldDB" id="A0A239FDQ4"/>
<dbReference type="RefSeq" id="WP_089355383.1">
    <property type="nucleotide sequence ID" value="NZ_FZPD01000001.1"/>
</dbReference>